<dbReference type="Proteomes" id="UP000436522">
    <property type="component" value="Unassembled WGS sequence"/>
</dbReference>
<gene>
    <name evidence="2" type="ORF">So717_35370</name>
</gene>
<dbReference type="EMBL" id="BLIV01000007">
    <property type="protein sequence ID" value="GFE51784.1"/>
    <property type="molecule type" value="Genomic_DNA"/>
</dbReference>
<evidence type="ECO:0000313" key="2">
    <source>
        <dbReference type="EMBL" id="GFE51784.1"/>
    </source>
</evidence>
<dbReference type="InterPro" id="IPR036513">
    <property type="entry name" value="STAS_dom_sf"/>
</dbReference>
<protein>
    <recommendedName>
        <fullName evidence="1">STAS domain-containing protein</fullName>
    </recommendedName>
</protein>
<dbReference type="RefSeq" id="WP_159979866.1">
    <property type="nucleotide sequence ID" value="NZ_BLIV01000007.1"/>
</dbReference>
<reference evidence="2 3" key="1">
    <citation type="submission" date="2019-12" db="EMBL/GenBank/DDBJ databases">
        <title>Roseobacter cerasinus sp. nov., isolated from seawater around aquaculture.</title>
        <authorList>
            <person name="Muramatsu S."/>
            <person name="Takabe Y."/>
            <person name="Mori K."/>
            <person name="Takaichi S."/>
            <person name="Hanada S."/>
        </authorList>
    </citation>
    <scope>NUCLEOTIDE SEQUENCE [LARGE SCALE GENOMIC DNA]</scope>
    <source>
        <strain evidence="2 3">AI77</strain>
    </source>
</reference>
<sequence>MSEPIVLPSRLDLPAATTLKTQLKDHAAEDLVLDLTDVKHLGALCLQVMLAAATSAAAAGGSLSLINASDRVTDQLRVMGMSPETIAGGRT</sequence>
<keyword evidence="3" id="KW-1185">Reference proteome</keyword>
<name>A0A640VW02_9RHOB</name>
<dbReference type="SUPFAM" id="SSF52091">
    <property type="entry name" value="SpoIIaa-like"/>
    <property type="match status" value="1"/>
</dbReference>
<proteinExistence type="predicted"/>
<feature type="domain" description="STAS" evidence="1">
    <location>
        <begin position="5"/>
        <end position="91"/>
    </location>
</feature>
<organism evidence="2 3">
    <name type="scientific">Roseobacter cerasinus</name>
    <dbReference type="NCBI Taxonomy" id="2602289"/>
    <lineage>
        <taxon>Bacteria</taxon>
        <taxon>Pseudomonadati</taxon>
        <taxon>Pseudomonadota</taxon>
        <taxon>Alphaproteobacteria</taxon>
        <taxon>Rhodobacterales</taxon>
        <taxon>Roseobacteraceae</taxon>
        <taxon>Roseobacter</taxon>
    </lineage>
</organism>
<comment type="caution">
    <text evidence="2">The sequence shown here is derived from an EMBL/GenBank/DDBJ whole genome shotgun (WGS) entry which is preliminary data.</text>
</comment>
<evidence type="ECO:0000313" key="3">
    <source>
        <dbReference type="Proteomes" id="UP000436522"/>
    </source>
</evidence>
<evidence type="ECO:0000259" key="1">
    <source>
        <dbReference type="PROSITE" id="PS50801"/>
    </source>
</evidence>
<dbReference type="AlphaFoldDB" id="A0A640VW02"/>
<dbReference type="PROSITE" id="PS50801">
    <property type="entry name" value="STAS"/>
    <property type="match status" value="1"/>
</dbReference>
<dbReference type="OrthoDB" id="7726822at2"/>
<dbReference type="InterPro" id="IPR058548">
    <property type="entry name" value="MlaB-like_STAS"/>
</dbReference>
<dbReference type="InterPro" id="IPR002645">
    <property type="entry name" value="STAS_dom"/>
</dbReference>
<accession>A0A640VW02</accession>
<dbReference type="Gene3D" id="3.30.750.24">
    <property type="entry name" value="STAS domain"/>
    <property type="match status" value="1"/>
</dbReference>
<dbReference type="Pfam" id="PF13466">
    <property type="entry name" value="STAS_2"/>
    <property type="match status" value="1"/>
</dbReference>